<dbReference type="RefSeq" id="XP_005838546.1">
    <property type="nucleotide sequence ID" value="XM_005838489.1"/>
</dbReference>
<reference evidence="4" key="3">
    <citation type="submission" date="2016-03" db="UniProtKB">
        <authorList>
            <consortium name="EnsemblProtists"/>
        </authorList>
    </citation>
    <scope>IDENTIFICATION</scope>
</reference>
<dbReference type="InterPro" id="IPR018247">
    <property type="entry name" value="EF_Hand_1_Ca_BS"/>
</dbReference>
<dbReference type="KEGG" id="gtt:GUITHDRAFT_65970"/>
<keyword evidence="1" id="KW-0106">Calcium</keyword>
<dbReference type="PROSITE" id="PS50222">
    <property type="entry name" value="EF_HAND_2"/>
    <property type="match status" value="2"/>
</dbReference>
<dbReference type="PaxDb" id="55529-EKX51566"/>
<reference evidence="5" key="2">
    <citation type="submission" date="2012-11" db="EMBL/GenBank/DDBJ databases">
        <authorList>
            <person name="Kuo A."/>
            <person name="Curtis B.A."/>
            <person name="Tanifuji G."/>
            <person name="Burki F."/>
            <person name="Gruber A."/>
            <person name="Irimia M."/>
            <person name="Maruyama S."/>
            <person name="Arias M.C."/>
            <person name="Ball S.G."/>
            <person name="Gile G.H."/>
            <person name="Hirakawa Y."/>
            <person name="Hopkins J.F."/>
            <person name="Rensing S.A."/>
            <person name="Schmutz J."/>
            <person name="Symeonidi A."/>
            <person name="Elias M."/>
            <person name="Eveleigh R.J."/>
            <person name="Herman E.K."/>
            <person name="Klute M.J."/>
            <person name="Nakayama T."/>
            <person name="Obornik M."/>
            <person name="Reyes-Prieto A."/>
            <person name="Armbrust E.V."/>
            <person name="Aves S.J."/>
            <person name="Beiko R.G."/>
            <person name="Coutinho P."/>
            <person name="Dacks J.B."/>
            <person name="Durnford D.G."/>
            <person name="Fast N.M."/>
            <person name="Green B.R."/>
            <person name="Grisdale C."/>
            <person name="Hempe F."/>
            <person name="Henrissat B."/>
            <person name="Hoppner M.P."/>
            <person name="Ishida K.-I."/>
            <person name="Kim E."/>
            <person name="Koreny L."/>
            <person name="Kroth P.G."/>
            <person name="Liu Y."/>
            <person name="Malik S.-B."/>
            <person name="Maier U.G."/>
            <person name="McRose D."/>
            <person name="Mock T."/>
            <person name="Neilson J.A."/>
            <person name="Onodera N.T."/>
            <person name="Poole A.M."/>
            <person name="Pritham E.J."/>
            <person name="Richards T.A."/>
            <person name="Rocap G."/>
            <person name="Roy S.W."/>
            <person name="Sarai C."/>
            <person name="Schaack S."/>
            <person name="Shirato S."/>
            <person name="Slamovits C.H."/>
            <person name="Spencer D.F."/>
            <person name="Suzuki S."/>
            <person name="Worden A.Z."/>
            <person name="Zauner S."/>
            <person name="Barry K."/>
            <person name="Bell C."/>
            <person name="Bharti A.K."/>
            <person name="Crow J.A."/>
            <person name="Grimwood J."/>
            <person name="Kramer R."/>
            <person name="Lindquist E."/>
            <person name="Lucas S."/>
            <person name="Salamov A."/>
            <person name="McFadden G.I."/>
            <person name="Lane C.E."/>
            <person name="Keeling P.J."/>
            <person name="Gray M.W."/>
            <person name="Grigoriev I.V."/>
            <person name="Archibald J.M."/>
        </authorList>
    </citation>
    <scope>NUCLEOTIDE SEQUENCE</scope>
    <source>
        <strain evidence="5">CCMP2712</strain>
    </source>
</reference>
<dbReference type="GeneID" id="17308250"/>
<keyword evidence="5" id="KW-1185">Reference proteome</keyword>
<evidence type="ECO:0000313" key="3">
    <source>
        <dbReference type="EMBL" id="EKX51566.1"/>
    </source>
</evidence>
<dbReference type="STRING" id="905079.L1JSM0"/>
<reference evidence="3 5" key="1">
    <citation type="journal article" date="2012" name="Nature">
        <title>Algal genomes reveal evolutionary mosaicism and the fate of nucleomorphs.</title>
        <authorList>
            <consortium name="DOE Joint Genome Institute"/>
            <person name="Curtis B.A."/>
            <person name="Tanifuji G."/>
            <person name="Burki F."/>
            <person name="Gruber A."/>
            <person name="Irimia M."/>
            <person name="Maruyama S."/>
            <person name="Arias M.C."/>
            <person name="Ball S.G."/>
            <person name="Gile G.H."/>
            <person name="Hirakawa Y."/>
            <person name="Hopkins J.F."/>
            <person name="Kuo A."/>
            <person name="Rensing S.A."/>
            <person name="Schmutz J."/>
            <person name="Symeonidi A."/>
            <person name="Elias M."/>
            <person name="Eveleigh R.J."/>
            <person name="Herman E.K."/>
            <person name="Klute M.J."/>
            <person name="Nakayama T."/>
            <person name="Obornik M."/>
            <person name="Reyes-Prieto A."/>
            <person name="Armbrust E.V."/>
            <person name="Aves S.J."/>
            <person name="Beiko R.G."/>
            <person name="Coutinho P."/>
            <person name="Dacks J.B."/>
            <person name="Durnford D.G."/>
            <person name="Fast N.M."/>
            <person name="Green B.R."/>
            <person name="Grisdale C.J."/>
            <person name="Hempel F."/>
            <person name="Henrissat B."/>
            <person name="Hoppner M.P."/>
            <person name="Ishida K."/>
            <person name="Kim E."/>
            <person name="Koreny L."/>
            <person name="Kroth P.G."/>
            <person name="Liu Y."/>
            <person name="Malik S.B."/>
            <person name="Maier U.G."/>
            <person name="McRose D."/>
            <person name="Mock T."/>
            <person name="Neilson J.A."/>
            <person name="Onodera N.T."/>
            <person name="Poole A.M."/>
            <person name="Pritham E.J."/>
            <person name="Richards T.A."/>
            <person name="Rocap G."/>
            <person name="Roy S.W."/>
            <person name="Sarai C."/>
            <person name="Schaack S."/>
            <person name="Shirato S."/>
            <person name="Slamovits C.H."/>
            <person name="Spencer D.F."/>
            <person name="Suzuki S."/>
            <person name="Worden A.Z."/>
            <person name="Zauner S."/>
            <person name="Barry K."/>
            <person name="Bell C."/>
            <person name="Bharti A.K."/>
            <person name="Crow J.A."/>
            <person name="Grimwood J."/>
            <person name="Kramer R."/>
            <person name="Lindquist E."/>
            <person name="Lucas S."/>
            <person name="Salamov A."/>
            <person name="McFadden G.I."/>
            <person name="Lane C.E."/>
            <person name="Keeling P.J."/>
            <person name="Gray M.W."/>
            <person name="Grigoriev I.V."/>
            <person name="Archibald J.M."/>
        </authorList>
    </citation>
    <scope>NUCLEOTIDE SEQUENCE</scope>
    <source>
        <strain evidence="3 5">CCMP2712</strain>
    </source>
</reference>
<dbReference type="Pfam" id="PF13499">
    <property type="entry name" value="EF-hand_7"/>
    <property type="match status" value="1"/>
</dbReference>
<dbReference type="HOGENOM" id="CLU_061288_22_5_1"/>
<dbReference type="SUPFAM" id="SSF47473">
    <property type="entry name" value="EF-hand"/>
    <property type="match status" value="1"/>
</dbReference>
<dbReference type="Gene3D" id="1.10.238.10">
    <property type="entry name" value="EF-hand"/>
    <property type="match status" value="1"/>
</dbReference>
<feature type="domain" description="EF-hand" evidence="2">
    <location>
        <begin position="1"/>
        <end position="35"/>
    </location>
</feature>
<evidence type="ECO:0000313" key="4">
    <source>
        <dbReference type="EnsemblProtists" id="EKX51566"/>
    </source>
</evidence>
<protein>
    <recommendedName>
        <fullName evidence="2">EF-hand domain-containing protein</fullName>
    </recommendedName>
</protein>
<dbReference type="Proteomes" id="UP000011087">
    <property type="component" value="Unassembled WGS sequence"/>
</dbReference>
<organism evidence="3">
    <name type="scientific">Guillardia theta (strain CCMP2712)</name>
    <name type="common">Cryptophyte</name>
    <dbReference type="NCBI Taxonomy" id="905079"/>
    <lineage>
        <taxon>Eukaryota</taxon>
        <taxon>Cryptophyceae</taxon>
        <taxon>Pyrenomonadales</taxon>
        <taxon>Geminigeraceae</taxon>
        <taxon>Guillardia</taxon>
    </lineage>
</organism>
<feature type="domain" description="EF-hand" evidence="2">
    <location>
        <begin position="36"/>
        <end position="65"/>
    </location>
</feature>
<proteinExistence type="predicted"/>
<feature type="non-terminal residue" evidence="3">
    <location>
        <position position="65"/>
    </location>
</feature>
<dbReference type="EMBL" id="JH992975">
    <property type="protein sequence ID" value="EKX51566.1"/>
    <property type="molecule type" value="Genomic_DNA"/>
</dbReference>
<evidence type="ECO:0000256" key="1">
    <source>
        <dbReference type="ARBA" id="ARBA00022837"/>
    </source>
</evidence>
<gene>
    <name evidence="3" type="ORF">GUITHDRAFT_65970</name>
</gene>
<name>L1JSM0_GUITC</name>
<accession>L1JSM0</accession>
<dbReference type="CDD" id="cd00051">
    <property type="entry name" value="EFh"/>
    <property type="match status" value="1"/>
</dbReference>
<evidence type="ECO:0000259" key="2">
    <source>
        <dbReference type="PROSITE" id="PS50222"/>
    </source>
</evidence>
<dbReference type="PROSITE" id="PS00018">
    <property type="entry name" value="EF_HAND_1"/>
    <property type="match status" value="2"/>
</dbReference>
<evidence type="ECO:0000313" key="5">
    <source>
        <dbReference type="Proteomes" id="UP000011087"/>
    </source>
</evidence>
<dbReference type="OrthoDB" id="26525at2759"/>
<dbReference type="AlphaFoldDB" id="L1JSM0"/>
<dbReference type="GO" id="GO:0005509">
    <property type="term" value="F:calcium ion binding"/>
    <property type="evidence" value="ECO:0007669"/>
    <property type="project" value="InterPro"/>
</dbReference>
<dbReference type="InterPro" id="IPR002048">
    <property type="entry name" value="EF_hand_dom"/>
</dbReference>
<dbReference type="InterPro" id="IPR011992">
    <property type="entry name" value="EF-hand-dom_pair"/>
</dbReference>
<dbReference type="SMART" id="SM00054">
    <property type="entry name" value="EFh"/>
    <property type="match status" value="2"/>
</dbReference>
<sequence length="65" mass="7437">MKRRVKALFNEIDSDNSGLIDSEELIIAFEQLGIHLGQNEISEFLKDFDEDGSGTIDFEEFLLMI</sequence>
<dbReference type="EnsemblProtists" id="EKX51566">
    <property type="protein sequence ID" value="EKX51566"/>
    <property type="gene ID" value="GUITHDRAFT_65970"/>
</dbReference>